<proteinExistence type="predicted"/>
<sequence length="31" mass="3842">MMNKGSEIYRRFPFVDTEENFQGVLYEYFKC</sequence>
<dbReference type="EMBL" id="CACRST010000025">
    <property type="protein sequence ID" value="VYT26234.1"/>
    <property type="molecule type" value="Genomic_DNA"/>
</dbReference>
<reference evidence="1" key="1">
    <citation type="submission" date="2019-11" db="EMBL/GenBank/DDBJ databases">
        <authorList>
            <person name="Feng L."/>
        </authorList>
    </citation>
    <scope>NUCLEOTIDE SEQUENCE</scope>
    <source>
        <strain evidence="1">BgluceraseaLFYP119</strain>
    </source>
</reference>
<accession>A0A6N2V6Y7</accession>
<gene>
    <name evidence="1" type="ORF">BGLFYP119_02513</name>
</gene>
<organism evidence="1">
    <name type="scientific">Blautia glucerasea</name>
    <dbReference type="NCBI Taxonomy" id="536633"/>
    <lineage>
        <taxon>Bacteria</taxon>
        <taxon>Bacillati</taxon>
        <taxon>Bacillota</taxon>
        <taxon>Clostridia</taxon>
        <taxon>Lachnospirales</taxon>
        <taxon>Lachnospiraceae</taxon>
        <taxon>Blautia</taxon>
    </lineage>
</organism>
<name>A0A6N2V6Y7_9FIRM</name>
<dbReference type="AlphaFoldDB" id="A0A6N2V6Y7"/>
<evidence type="ECO:0000313" key="1">
    <source>
        <dbReference type="EMBL" id="VYT26234.1"/>
    </source>
</evidence>
<protein>
    <submittedName>
        <fullName evidence="1">Uncharacterized protein</fullName>
    </submittedName>
</protein>